<dbReference type="SUPFAM" id="SSF46966">
    <property type="entry name" value="Spectrin repeat"/>
    <property type="match status" value="2"/>
</dbReference>
<feature type="chain" id="PRO_5044663479" evidence="2">
    <location>
        <begin position="24"/>
        <end position="485"/>
    </location>
</feature>
<evidence type="ECO:0000256" key="1">
    <source>
        <dbReference type="SAM" id="MobiDB-lite"/>
    </source>
</evidence>
<reference evidence="4 5" key="2">
    <citation type="journal article" date="2021" name="J. Hered.">
        <title>Feather Gene Expression Elucidates the Developmental Basis of Plumage Iridescence in African Starlings.</title>
        <authorList>
            <person name="Rubenstein D.R."/>
            <person name="Corvelo A."/>
            <person name="MacManes M.D."/>
            <person name="Maia R."/>
            <person name="Narzisi G."/>
            <person name="Rousaki A."/>
            <person name="Vandenabeele P."/>
            <person name="Shawkey M.D."/>
            <person name="Solomon J."/>
        </authorList>
    </citation>
    <scope>NUCLEOTIDE SEQUENCE [LARGE SCALE GENOMIC DNA]</scope>
    <source>
        <strain evidence="4">SS15</strain>
    </source>
</reference>
<evidence type="ECO:0000256" key="2">
    <source>
        <dbReference type="SAM" id="SignalP"/>
    </source>
</evidence>
<feature type="signal peptide" evidence="2">
    <location>
        <begin position="1"/>
        <end position="23"/>
    </location>
</feature>
<dbReference type="EMBL" id="JADDUC010000619">
    <property type="protein sequence ID" value="KAG0112967.1"/>
    <property type="molecule type" value="Genomic_DNA"/>
</dbReference>
<keyword evidence="2" id="KW-0732">Signal</keyword>
<dbReference type="EMBL" id="JADDUC020000041">
    <property type="protein sequence ID" value="KAI1229587.1"/>
    <property type="molecule type" value="Genomic_DNA"/>
</dbReference>
<accession>A0A835TLS7</accession>
<gene>
    <name evidence="4" type="ORF">IHE44_0011778</name>
    <name evidence="3" type="ORF">IHE44_012519</name>
</gene>
<sequence>MPRFLFLLGSFLILLLLLDSSSASHPAAGLDPVHQTPNLSPQIPHPKPQILTPVLSPSSWPGSSAPNPKSLTPNTTPQTPNPTPKSFTPLPVSQLLAWIQHPKPQIPHPKSSPQCSPTAAGLDPAHQTPNLSPQTPHLSPQTPNPTPKSFIPLPVSQLLAWIQRTIPWLESRDPQKTIPAMQQKLEDFREYRRVHKPPKVQEKCQLEINFNTLQTKLRLSGRPAFMPSEGRMVSFPSSFPTPFPGVFPVPPRIPSPPSSFPTPFPSSPTIPSSPSSFPTLFPSSPTIPSCPSSFPTLPQVQQLVPKRDQALQEEQSRQNSNEHLRRQFGSQANRVGPWIQTKMEVRSTGSTGNTGNAAVSPGMGRVRGDPVGRWQGRECLGSGSAGALGVPGWNLGCCCQEIGRISIEMNGTLEDQLNHLKEYEENIVEYKPNLELLEQQHQLVQEALIFDNQHSNYTMEVWDRPVGFGIVPRGWEWGMGDPTGI</sequence>
<feature type="compositionally biased region" description="Polar residues" evidence="1">
    <location>
        <begin position="347"/>
        <end position="357"/>
    </location>
</feature>
<reference evidence="4" key="3">
    <citation type="submission" date="2022-01" db="EMBL/GenBank/DDBJ databases">
        <authorList>
            <person name="Rubenstein D.R."/>
        </authorList>
    </citation>
    <scope>NUCLEOTIDE SEQUENCE</scope>
    <source>
        <strain evidence="4">SS15</strain>
        <tissue evidence="4">Liver</tissue>
    </source>
</reference>
<keyword evidence="5" id="KW-1185">Reference proteome</keyword>
<dbReference type="Proteomes" id="UP000618051">
    <property type="component" value="Unassembled WGS sequence"/>
</dbReference>
<evidence type="ECO:0000313" key="5">
    <source>
        <dbReference type="Proteomes" id="UP000618051"/>
    </source>
</evidence>
<dbReference type="OrthoDB" id="10017054at2759"/>
<dbReference type="PANTHER" id="PTHR11915">
    <property type="entry name" value="SPECTRIN/FILAMIN RELATED CYTOSKELETAL PROTEIN"/>
    <property type="match status" value="1"/>
</dbReference>
<feature type="region of interest" description="Disordered" evidence="1">
    <location>
        <begin position="257"/>
        <end position="370"/>
    </location>
</feature>
<reference evidence="3" key="1">
    <citation type="submission" date="2020-10" db="EMBL/GenBank/DDBJ databases">
        <title>Feather gene expression reveals the developmental basis of iridescence in African starlings.</title>
        <authorList>
            <person name="Rubenstein D.R."/>
        </authorList>
    </citation>
    <scope>NUCLEOTIDE SEQUENCE</scope>
    <source>
        <strain evidence="3">SS15</strain>
        <tissue evidence="3">Liver</tissue>
    </source>
</reference>
<comment type="caution">
    <text evidence="3">The sequence shown here is derived from an EMBL/GenBank/DDBJ whole genome shotgun (WGS) entry which is preliminary data.</text>
</comment>
<protein>
    <submittedName>
        <fullName evidence="3">Uncharacterized protein</fullName>
    </submittedName>
</protein>
<dbReference type="Gene3D" id="1.20.58.60">
    <property type="match status" value="2"/>
</dbReference>
<feature type="compositionally biased region" description="Polar residues" evidence="1">
    <location>
        <begin position="127"/>
        <end position="141"/>
    </location>
</feature>
<evidence type="ECO:0000313" key="3">
    <source>
        <dbReference type="EMBL" id="KAG0112967.1"/>
    </source>
</evidence>
<feature type="compositionally biased region" description="Pro residues" evidence="1">
    <location>
        <begin position="257"/>
        <end position="268"/>
    </location>
</feature>
<feature type="region of interest" description="Disordered" evidence="1">
    <location>
        <begin position="25"/>
        <end position="87"/>
    </location>
</feature>
<feature type="compositionally biased region" description="Low complexity" evidence="1">
    <location>
        <begin position="269"/>
        <end position="296"/>
    </location>
</feature>
<dbReference type="PRINTS" id="PR01217">
    <property type="entry name" value="PRICHEXTENSN"/>
</dbReference>
<feature type="region of interest" description="Disordered" evidence="1">
    <location>
        <begin position="103"/>
        <end position="150"/>
    </location>
</feature>
<evidence type="ECO:0000313" key="4">
    <source>
        <dbReference type="EMBL" id="KAI1229587.1"/>
    </source>
</evidence>
<name>A0A835TLS7_9PASS</name>
<feature type="compositionally biased region" description="Basic and acidic residues" evidence="1">
    <location>
        <begin position="305"/>
        <end position="325"/>
    </location>
</feature>
<organism evidence="3">
    <name type="scientific">Lamprotornis superbus</name>
    <dbReference type="NCBI Taxonomy" id="245042"/>
    <lineage>
        <taxon>Eukaryota</taxon>
        <taxon>Metazoa</taxon>
        <taxon>Chordata</taxon>
        <taxon>Craniata</taxon>
        <taxon>Vertebrata</taxon>
        <taxon>Euteleostomi</taxon>
        <taxon>Archelosauria</taxon>
        <taxon>Archosauria</taxon>
        <taxon>Dinosauria</taxon>
        <taxon>Saurischia</taxon>
        <taxon>Theropoda</taxon>
        <taxon>Coelurosauria</taxon>
        <taxon>Aves</taxon>
        <taxon>Neognathae</taxon>
        <taxon>Neoaves</taxon>
        <taxon>Telluraves</taxon>
        <taxon>Australaves</taxon>
        <taxon>Passeriformes</taxon>
        <taxon>Sturnidae</taxon>
        <taxon>Lamprotornis</taxon>
    </lineage>
</organism>
<proteinExistence type="predicted"/>
<dbReference type="AlphaFoldDB" id="A0A835TLS7"/>
<feature type="compositionally biased region" description="Polar residues" evidence="1">
    <location>
        <begin position="55"/>
        <end position="71"/>
    </location>
</feature>